<dbReference type="Proteomes" id="UP001054837">
    <property type="component" value="Unassembled WGS sequence"/>
</dbReference>
<sequence>MVRCMGHPRPQPNKQPLELTNQPTQLRRTTALLKTAVEDIARAEKFRAELDHNNDVHTDQGLNKRLKT</sequence>
<proteinExistence type="predicted"/>
<accession>A0AAV4PTI4</accession>
<gene>
    <name evidence="2" type="ORF">CDAR_26311</name>
</gene>
<protein>
    <submittedName>
        <fullName evidence="2">Uncharacterized protein</fullName>
    </submittedName>
</protein>
<organism evidence="2 3">
    <name type="scientific">Caerostris darwini</name>
    <dbReference type="NCBI Taxonomy" id="1538125"/>
    <lineage>
        <taxon>Eukaryota</taxon>
        <taxon>Metazoa</taxon>
        <taxon>Ecdysozoa</taxon>
        <taxon>Arthropoda</taxon>
        <taxon>Chelicerata</taxon>
        <taxon>Arachnida</taxon>
        <taxon>Araneae</taxon>
        <taxon>Araneomorphae</taxon>
        <taxon>Entelegynae</taxon>
        <taxon>Araneoidea</taxon>
        <taxon>Araneidae</taxon>
        <taxon>Caerostris</taxon>
    </lineage>
</organism>
<dbReference type="AlphaFoldDB" id="A0AAV4PTI4"/>
<evidence type="ECO:0000313" key="2">
    <source>
        <dbReference type="EMBL" id="GIX99578.1"/>
    </source>
</evidence>
<name>A0AAV4PTI4_9ARAC</name>
<evidence type="ECO:0000313" key="3">
    <source>
        <dbReference type="Proteomes" id="UP001054837"/>
    </source>
</evidence>
<reference evidence="2 3" key="1">
    <citation type="submission" date="2021-06" db="EMBL/GenBank/DDBJ databases">
        <title>Caerostris darwini draft genome.</title>
        <authorList>
            <person name="Kono N."/>
            <person name="Arakawa K."/>
        </authorList>
    </citation>
    <scope>NUCLEOTIDE SEQUENCE [LARGE SCALE GENOMIC DNA]</scope>
</reference>
<feature type="compositionally biased region" description="Polar residues" evidence="1">
    <location>
        <begin position="12"/>
        <end position="22"/>
    </location>
</feature>
<feature type="region of interest" description="Disordered" evidence="1">
    <location>
        <begin position="1"/>
        <end position="22"/>
    </location>
</feature>
<dbReference type="EMBL" id="BPLQ01003313">
    <property type="protein sequence ID" value="GIX99578.1"/>
    <property type="molecule type" value="Genomic_DNA"/>
</dbReference>
<keyword evidence="3" id="KW-1185">Reference proteome</keyword>
<comment type="caution">
    <text evidence="2">The sequence shown here is derived from an EMBL/GenBank/DDBJ whole genome shotgun (WGS) entry which is preliminary data.</text>
</comment>
<evidence type="ECO:0000256" key="1">
    <source>
        <dbReference type="SAM" id="MobiDB-lite"/>
    </source>
</evidence>